<dbReference type="Proteomes" id="UP001239167">
    <property type="component" value="Unassembled WGS sequence"/>
</dbReference>
<proteinExistence type="predicted"/>
<dbReference type="PROSITE" id="PS51099">
    <property type="entry name" value="PTS_EIIB_TYPE_2"/>
    <property type="match status" value="1"/>
</dbReference>
<evidence type="ECO:0000259" key="2">
    <source>
        <dbReference type="PROSITE" id="PS51099"/>
    </source>
</evidence>
<dbReference type="RefSeq" id="WP_196604242.1">
    <property type="nucleotide sequence ID" value="NZ_CP116940.1"/>
</dbReference>
<dbReference type="Pfam" id="PF02302">
    <property type="entry name" value="PTS_IIB"/>
    <property type="match status" value="1"/>
</dbReference>
<dbReference type="CDD" id="cd05566">
    <property type="entry name" value="PTS_IIB_galactitol"/>
    <property type="match status" value="1"/>
</dbReference>
<dbReference type="SUPFAM" id="SSF52794">
    <property type="entry name" value="PTS system IIB component-like"/>
    <property type="match status" value="1"/>
</dbReference>
<gene>
    <name evidence="3" type="ORF">J2S01_001687</name>
</gene>
<keyword evidence="4" id="KW-1185">Reference proteome</keyword>
<evidence type="ECO:0000256" key="1">
    <source>
        <dbReference type="ARBA" id="ARBA00022679"/>
    </source>
</evidence>
<dbReference type="EMBL" id="JAUSUE010000011">
    <property type="protein sequence ID" value="MDQ0203967.1"/>
    <property type="molecule type" value="Genomic_DNA"/>
</dbReference>
<reference evidence="3 4" key="1">
    <citation type="submission" date="2023-07" db="EMBL/GenBank/DDBJ databases">
        <title>Genomic Encyclopedia of Type Strains, Phase IV (KMG-IV): sequencing the most valuable type-strain genomes for metagenomic binning, comparative biology and taxonomic classification.</title>
        <authorList>
            <person name="Goeker M."/>
        </authorList>
    </citation>
    <scope>NUCLEOTIDE SEQUENCE [LARGE SCALE GENOMIC DNA]</scope>
    <source>
        <strain evidence="3 4">DSM 16980</strain>
    </source>
</reference>
<protein>
    <submittedName>
        <fullName evidence="3">PTS system galactitol-specific IIB component</fullName>
    </submittedName>
</protein>
<dbReference type="InterPro" id="IPR013011">
    <property type="entry name" value="PTS_EIIB_2"/>
</dbReference>
<name>A0ABT9Y9U4_9FIRM</name>
<sequence length="97" mass="10336">MKNGKKLVLVACGTGIATSTVVNEAVSKLAKKNNIPVEIIQCKIMEVPGYSDGADLLVTTTVIDKSKYAFPVISARAFLTGIGLDKVEDQILAELQK</sequence>
<evidence type="ECO:0000313" key="3">
    <source>
        <dbReference type="EMBL" id="MDQ0203967.1"/>
    </source>
</evidence>
<evidence type="ECO:0000313" key="4">
    <source>
        <dbReference type="Proteomes" id="UP001239167"/>
    </source>
</evidence>
<accession>A0ABT9Y9U4</accession>
<feature type="domain" description="PTS EIIB type-2" evidence="2">
    <location>
        <begin position="6"/>
        <end position="97"/>
    </location>
</feature>
<dbReference type="Gene3D" id="3.40.50.2300">
    <property type="match status" value="1"/>
</dbReference>
<dbReference type="InterPro" id="IPR036095">
    <property type="entry name" value="PTS_EIIB-like_sf"/>
</dbReference>
<dbReference type="InterPro" id="IPR003501">
    <property type="entry name" value="PTS_EIIB_2/3"/>
</dbReference>
<organism evidence="3 4">
    <name type="scientific">Pectinatus haikarae</name>
    <dbReference type="NCBI Taxonomy" id="349096"/>
    <lineage>
        <taxon>Bacteria</taxon>
        <taxon>Bacillati</taxon>
        <taxon>Bacillota</taxon>
        <taxon>Negativicutes</taxon>
        <taxon>Selenomonadales</taxon>
        <taxon>Selenomonadaceae</taxon>
        <taxon>Pectinatus</taxon>
    </lineage>
</organism>
<keyword evidence="1" id="KW-0808">Transferase</keyword>
<comment type="caution">
    <text evidence="3">The sequence shown here is derived from an EMBL/GenBank/DDBJ whole genome shotgun (WGS) entry which is preliminary data.</text>
</comment>